<feature type="transmembrane region" description="Helical" evidence="1">
    <location>
        <begin position="92"/>
        <end position="113"/>
    </location>
</feature>
<dbReference type="KEGG" id="agv:OJF2_56520"/>
<evidence type="ECO:0000256" key="1">
    <source>
        <dbReference type="SAM" id="Phobius"/>
    </source>
</evidence>
<dbReference type="EMBL" id="CP042997">
    <property type="protein sequence ID" value="QEH37067.1"/>
    <property type="molecule type" value="Genomic_DNA"/>
</dbReference>
<keyword evidence="1" id="KW-0472">Membrane</keyword>
<evidence type="ECO:0000313" key="2">
    <source>
        <dbReference type="EMBL" id="QEH37067.1"/>
    </source>
</evidence>
<feature type="transmembrane region" description="Helical" evidence="1">
    <location>
        <begin position="255"/>
        <end position="279"/>
    </location>
</feature>
<dbReference type="OrthoDB" id="269491at2"/>
<accession>A0A5B9W9F3</accession>
<dbReference type="AlphaFoldDB" id="A0A5B9W9F3"/>
<reference evidence="2 3" key="1">
    <citation type="submission" date="2019-08" db="EMBL/GenBank/DDBJ databases">
        <title>Deep-cultivation of Planctomycetes and their phenomic and genomic characterization uncovers novel biology.</title>
        <authorList>
            <person name="Wiegand S."/>
            <person name="Jogler M."/>
            <person name="Boedeker C."/>
            <person name="Pinto D."/>
            <person name="Vollmers J."/>
            <person name="Rivas-Marin E."/>
            <person name="Kohn T."/>
            <person name="Peeters S.H."/>
            <person name="Heuer A."/>
            <person name="Rast P."/>
            <person name="Oberbeckmann S."/>
            <person name="Bunk B."/>
            <person name="Jeske O."/>
            <person name="Meyerdierks A."/>
            <person name="Storesund J.E."/>
            <person name="Kallscheuer N."/>
            <person name="Luecker S."/>
            <person name="Lage O.M."/>
            <person name="Pohl T."/>
            <person name="Merkel B.J."/>
            <person name="Hornburger P."/>
            <person name="Mueller R.-W."/>
            <person name="Bruemmer F."/>
            <person name="Labrenz M."/>
            <person name="Spormann A.M."/>
            <person name="Op den Camp H."/>
            <person name="Overmann J."/>
            <person name="Amann R."/>
            <person name="Jetten M.S.M."/>
            <person name="Mascher T."/>
            <person name="Medema M.H."/>
            <person name="Devos D.P."/>
            <person name="Kaster A.-K."/>
            <person name="Ovreas L."/>
            <person name="Rohde M."/>
            <person name="Galperin M.Y."/>
            <person name="Jogler C."/>
        </authorList>
    </citation>
    <scope>NUCLEOTIDE SEQUENCE [LARGE SCALE GENOMIC DNA]</scope>
    <source>
        <strain evidence="2 3">OJF2</strain>
    </source>
</reference>
<feature type="transmembrane region" description="Helical" evidence="1">
    <location>
        <begin position="12"/>
        <end position="36"/>
    </location>
</feature>
<feature type="transmembrane region" description="Helical" evidence="1">
    <location>
        <begin position="218"/>
        <end position="240"/>
    </location>
</feature>
<feature type="transmembrane region" description="Helical" evidence="1">
    <location>
        <begin position="48"/>
        <end position="71"/>
    </location>
</feature>
<evidence type="ECO:0000313" key="3">
    <source>
        <dbReference type="Proteomes" id="UP000324233"/>
    </source>
</evidence>
<keyword evidence="1" id="KW-0812">Transmembrane</keyword>
<dbReference type="Proteomes" id="UP000324233">
    <property type="component" value="Chromosome"/>
</dbReference>
<gene>
    <name evidence="2" type="ORF">OJF2_56520</name>
</gene>
<dbReference type="RefSeq" id="WP_148596678.1">
    <property type="nucleotide sequence ID" value="NZ_CP042997.1"/>
</dbReference>
<sequence length="296" mass="31760">MRRLLLADALLANPLLWVELFLLSNVAFIGVDIVLAHATNNFEHQTEWIPVAFSIGGTVVLLLGMVLGGILPAVPGVPDAVPIAPQKQVARWLGLLVGLGSVVVGVAGLIFHLEGDFFQEQPLKNLVYTAPFIAPLAYAGIGMVIILDRMVDSRTMEWARWLLLLAAGGFLGNFVLSLADHAQNGFFYPTEWVGVVAGAIAASFLIAAVIVPESRSLLVMNAAIMVIQVVVGIMGFLLHLNGNLHAPGATLRDRFIFGAPVFAPLLFADLAGLGLLGLWAQYRVLERPRETGRVVC</sequence>
<proteinExistence type="predicted"/>
<protein>
    <submittedName>
        <fullName evidence="2">Uncharacterized protein</fullName>
    </submittedName>
</protein>
<keyword evidence="1" id="KW-1133">Transmembrane helix</keyword>
<feature type="transmembrane region" description="Helical" evidence="1">
    <location>
        <begin position="191"/>
        <end position="211"/>
    </location>
</feature>
<keyword evidence="3" id="KW-1185">Reference proteome</keyword>
<feature type="transmembrane region" description="Helical" evidence="1">
    <location>
        <begin position="159"/>
        <end position="179"/>
    </location>
</feature>
<organism evidence="2 3">
    <name type="scientific">Aquisphaera giovannonii</name>
    <dbReference type="NCBI Taxonomy" id="406548"/>
    <lineage>
        <taxon>Bacteria</taxon>
        <taxon>Pseudomonadati</taxon>
        <taxon>Planctomycetota</taxon>
        <taxon>Planctomycetia</taxon>
        <taxon>Isosphaerales</taxon>
        <taxon>Isosphaeraceae</taxon>
        <taxon>Aquisphaera</taxon>
    </lineage>
</organism>
<name>A0A5B9W9F3_9BACT</name>
<feature type="transmembrane region" description="Helical" evidence="1">
    <location>
        <begin position="125"/>
        <end position="147"/>
    </location>
</feature>